<dbReference type="CDD" id="cd00130">
    <property type="entry name" value="PAS"/>
    <property type="match status" value="1"/>
</dbReference>
<dbReference type="SUPFAM" id="SSF55785">
    <property type="entry name" value="PYP-like sensor domain (PAS domain)"/>
    <property type="match status" value="2"/>
</dbReference>
<dbReference type="EMBL" id="JACBZD010000001">
    <property type="protein sequence ID" value="NYI03546.1"/>
    <property type="molecule type" value="Genomic_DNA"/>
</dbReference>
<accession>A0A852ZM99</accession>
<protein>
    <submittedName>
        <fullName evidence="3">PAS domain S-box-containing protein</fullName>
    </submittedName>
</protein>
<keyword evidence="1" id="KW-0378">Hydrolase</keyword>
<dbReference type="InterPro" id="IPR000014">
    <property type="entry name" value="PAS"/>
</dbReference>
<dbReference type="PROSITE" id="PS50112">
    <property type="entry name" value="PAS"/>
    <property type="match status" value="1"/>
</dbReference>
<dbReference type="Pfam" id="PF08447">
    <property type="entry name" value="PAS_3"/>
    <property type="match status" value="1"/>
</dbReference>
<dbReference type="InterPro" id="IPR013655">
    <property type="entry name" value="PAS_fold_3"/>
</dbReference>
<dbReference type="SMART" id="SM00065">
    <property type="entry name" value="GAF"/>
    <property type="match status" value="1"/>
</dbReference>
<evidence type="ECO:0000313" key="3">
    <source>
        <dbReference type="EMBL" id="NYI03546.1"/>
    </source>
</evidence>
<dbReference type="NCBIfam" id="TIGR00229">
    <property type="entry name" value="sensory_box"/>
    <property type="match status" value="1"/>
</dbReference>
<evidence type="ECO:0000313" key="4">
    <source>
        <dbReference type="Proteomes" id="UP000567795"/>
    </source>
</evidence>
<proteinExistence type="predicted"/>
<dbReference type="Gene3D" id="3.30.450.40">
    <property type="match status" value="1"/>
</dbReference>
<dbReference type="RefSeq" id="WP_179812579.1">
    <property type="nucleotide sequence ID" value="NZ_JACBZD010000001.1"/>
</dbReference>
<dbReference type="InterPro" id="IPR001932">
    <property type="entry name" value="PPM-type_phosphatase-like_dom"/>
</dbReference>
<evidence type="ECO:0000256" key="1">
    <source>
        <dbReference type="ARBA" id="ARBA00022801"/>
    </source>
</evidence>
<keyword evidence="4" id="KW-1185">Reference proteome</keyword>
<dbReference type="SMART" id="SM00091">
    <property type="entry name" value="PAS"/>
    <property type="match status" value="2"/>
</dbReference>
<dbReference type="Gene3D" id="3.30.450.20">
    <property type="entry name" value="PAS domain"/>
    <property type="match status" value="2"/>
</dbReference>
<comment type="caution">
    <text evidence="3">The sequence shown here is derived from an EMBL/GenBank/DDBJ whole genome shotgun (WGS) entry which is preliminary data.</text>
</comment>
<dbReference type="SMART" id="SM00086">
    <property type="entry name" value="PAC"/>
    <property type="match status" value="1"/>
</dbReference>
<dbReference type="Gene3D" id="3.60.40.10">
    <property type="entry name" value="PPM-type phosphatase domain"/>
    <property type="match status" value="1"/>
</dbReference>
<dbReference type="Proteomes" id="UP000567795">
    <property type="component" value="Unassembled WGS sequence"/>
</dbReference>
<sequence length="682" mass="73852">MEGMQTAGEGPRILDPAPIAIALTSGPDHVLIYVNPEARRLFGDRPRGLPIRTAFADFGPAAIFTVMDHVYATKSAERISAAPLMYTPPSGTTPTRRYFTYSCSPASLPGREPGLMVAGLDVTEQITAAQRVNQLAEEHHRALRRYQSLVLATAQAVWVSDADGSLVEPSEQWAELTGQSVKQAGDEGGRNGEGWAEAIHPDDRQGFWETWLRALSQPPEVVEHTYRLRLASGAYRHYRDRAVPIREDGTVVEWVGTSTDIEREWQQQRRDDLLSRAAATADHTRLEDMLTALTKVIVPELTDGCGIYLLPEAADRSPHAPPTAKYATAITREGLPNLPDMWMVEPAAGDVLERVVREHRTVHHTFPPGQPPDSLTPPELAPWLRDSCANSVLLLPVVVDGVVAAVAGAVNCAGREPITAADVRLLADLLEHARGPLNNALNLRRTQRVALELQRGLLTDPPEVPGALIASRYRPSPSSDEVGGDWYDAFVLPDGALALTIGDVVGHDLTAANAMGQLRSMLRAIAYQGGESPAKVLTGLDSAATGLGVTTLATVVHARLSRDPDGWRVTWSNAGHLPPLLLHPDGTHEQLMGRSSEPVLCVAPGLERTDHVARVPTGSTLLLYTDGLVETPQGHLDHNISRLARQAARATHLSVEDLCDHLLTWAPDNHDDVALLAFHATG</sequence>
<dbReference type="InterPro" id="IPR029016">
    <property type="entry name" value="GAF-like_dom_sf"/>
</dbReference>
<evidence type="ECO:0000259" key="2">
    <source>
        <dbReference type="PROSITE" id="PS50112"/>
    </source>
</evidence>
<dbReference type="SUPFAM" id="SSF55781">
    <property type="entry name" value="GAF domain-like"/>
    <property type="match status" value="1"/>
</dbReference>
<dbReference type="InterPro" id="IPR052016">
    <property type="entry name" value="Bact_Sigma-Reg"/>
</dbReference>
<dbReference type="Pfam" id="PF13188">
    <property type="entry name" value="PAS_8"/>
    <property type="match status" value="1"/>
</dbReference>
<dbReference type="InterPro" id="IPR001610">
    <property type="entry name" value="PAC"/>
</dbReference>
<dbReference type="InterPro" id="IPR036457">
    <property type="entry name" value="PPM-type-like_dom_sf"/>
</dbReference>
<dbReference type="PANTHER" id="PTHR43156">
    <property type="entry name" value="STAGE II SPORULATION PROTEIN E-RELATED"/>
    <property type="match status" value="1"/>
</dbReference>
<dbReference type="SUPFAM" id="SSF81606">
    <property type="entry name" value="PP2C-like"/>
    <property type="match status" value="1"/>
</dbReference>
<dbReference type="PANTHER" id="PTHR43156:SF2">
    <property type="entry name" value="STAGE II SPORULATION PROTEIN E"/>
    <property type="match status" value="1"/>
</dbReference>
<dbReference type="SMART" id="SM00331">
    <property type="entry name" value="PP2C_SIG"/>
    <property type="match status" value="1"/>
</dbReference>
<dbReference type="InterPro" id="IPR003018">
    <property type="entry name" value="GAF"/>
</dbReference>
<reference evidence="3 4" key="1">
    <citation type="submission" date="2020-07" db="EMBL/GenBank/DDBJ databases">
        <title>Sequencing the genomes of 1000 actinobacteria strains.</title>
        <authorList>
            <person name="Klenk H.-P."/>
        </authorList>
    </citation>
    <scope>NUCLEOTIDE SEQUENCE [LARGE SCALE GENOMIC DNA]</scope>
    <source>
        <strain evidence="3 4">DSM 42178</strain>
    </source>
</reference>
<name>A0A852ZM99_9ACTN</name>
<organism evidence="3 4">
    <name type="scientific">Allostreptomyces psammosilenae</name>
    <dbReference type="NCBI Taxonomy" id="1892865"/>
    <lineage>
        <taxon>Bacteria</taxon>
        <taxon>Bacillati</taxon>
        <taxon>Actinomycetota</taxon>
        <taxon>Actinomycetes</taxon>
        <taxon>Kitasatosporales</taxon>
        <taxon>Streptomycetaceae</taxon>
        <taxon>Allostreptomyces</taxon>
    </lineage>
</organism>
<gene>
    <name evidence="3" type="ORF">FHU37_000489</name>
</gene>
<dbReference type="InterPro" id="IPR035965">
    <property type="entry name" value="PAS-like_dom_sf"/>
</dbReference>
<dbReference type="AlphaFoldDB" id="A0A852ZM99"/>
<dbReference type="Pfam" id="PF07228">
    <property type="entry name" value="SpoIIE"/>
    <property type="match status" value="1"/>
</dbReference>
<dbReference type="GO" id="GO:0016791">
    <property type="term" value="F:phosphatase activity"/>
    <property type="evidence" value="ECO:0007669"/>
    <property type="project" value="TreeGrafter"/>
</dbReference>
<feature type="domain" description="PAS" evidence="2">
    <location>
        <begin position="142"/>
        <end position="218"/>
    </location>
</feature>